<organism evidence="1 2">
    <name type="scientific">Melastoma candidum</name>
    <dbReference type="NCBI Taxonomy" id="119954"/>
    <lineage>
        <taxon>Eukaryota</taxon>
        <taxon>Viridiplantae</taxon>
        <taxon>Streptophyta</taxon>
        <taxon>Embryophyta</taxon>
        <taxon>Tracheophyta</taxon>
        <taxon>Spermatophyta</taxon>
        <taxon>Magnoliopsida</taxon>
        <taxon>eudicotyledons</taxon>
        <taxon>Gunneridae</taxon>
        <taxon>Pentapetalae</taxon>
        <taxon>rosids</taxon>
        <taxon>malvids</taxon>
        <taxon>Myrtales</taxon>
        <taxon>Melastomataceae</taxon>
        <taxon>Melastomatoideae</taxon>
        <taxon>Melastomateae</taxon>
        <taxon>Melastoma</taxon>
    </lineage>
</organism>
<comment type="caution">
    <text evidence="1">The sequence shown here is derived from an EMBL/GenBank/DDBJ whole genome shotgun (WGS) entry which is preliminary data.</text>
</comment>
<gene>
    <name evidence="1" type="ORF">MLD38_003212</name>
</gene>
<dbReference type="Proteomes" id="UP001057402">
    <property type="component" value="Chromosome 2"/>
</dbReference>
<proteinExistence type="predicted"/>
<evidence type="ECO:0000313" key="2">
    <source>
        <dbReference type="Proteomes" id="UP001057402"/>
    </source>
</evidence>
<keyword evidence="2" id="KW-1185">Reference proteome</keyword>
<sequence>MSEPNKTWVIASITFRPASLRPIFTGPVISPSSDQERSTDESTTTPTSEESRIPASFMCPPPAPRKRTPALEYRYGGREFFAAPPDLEAVFIRRSASR</sequence>
<accession>A0ACB9S1Z7</accession>
<dbReference type="EMBL" id="CM042881">
    <property type="protein sequence ID" value="KAI4385154.1"/>
    <property type="molecule type" value="Genomic_DNA"/>
</dbReference>
<evidence type="ECO:0000313" key="1">
    <source>
        <dbReference type="EMBL" id="KAI4385154.1"/>
    </source>
</evidence>
<protein>
    <submittedName>
        <fullName evidence="1">Uncharacterized protein</fullName>
    </submittedName>
</protein>
<name>A0ACB9S1Z7_9MYRT</name>
<reference evidence="2" key="1">
    <citation type="journal article" date="2023" name="Front. Plant Sci.">
        <title>Chromosomal-level genome assembly of Melastoma candidum provides insights into trichome evolution.</title>
        <authorList>
            <person name="Zhong Y."/>
            <person name="Wu W."/>
            <person name="Sun C."/>
            <person name="Zou P."/>
            <person name="Liu Y."/>
            <person name="Dai S."/>
            <person name="Zhou R."/>
        </authorList>
    </citation>
    <scope>NUCLEOTIDE SEQUENCE [LARGE SCALE GENOMIC DNA]</scope>
</reference>